<organism evidence="2 3">
    <name type="scientific">Paenibacillus aurantius</name>
    <dbReference type="NCBI Taxonomy" id="2918900"/>
    <lineage>
        <taxon>Bacteria</taxon>
        <taxon>Bacillati</taxon>
        <taxon>Bacillota</taxon>
        <taxon>Bacilli</taxon>
        <taxon>Bacillales</taxon>
        <taxon>Paenibacillaceae</taxon>
        <taxon>Paenibacillus</taxon>
    </lineage>
</organism>
<dbReference type="RefSeq" id="WP_315605640.1">
    <property type="nucleotide sequence ID" value="NZ_CP130318.1"/>
</dbReference>
<dbReference type="KEGG" id="paun:MJA45_02070"/>
<gene>
    <name evidence="2" type="ORF">MJA45_02070</name>
</gene>
<reference evidence="2 3" key="1">
    <citation type="submission" date="2022-02" db="EMBL/GenBank/DDBJ databases">
        <title>Paenibacillus sp. MBLB1776 Whole Genome Shotgun Sequencing.</title>
        <authorList>
            <person name="Hwang C.Y."/>
            <person name="Cho E.-S."/>
            <person name="Seo M.-J."/>
        </authorList>
    </citation>
    <scope>NUCLEOTIDE SEQUENCE [LARGE SCALE GENOMIC DNA]</scope>
    <source>
        <strain evidence="2 3">MBLB1776</strain>
    </source>
</reference>
<protein>
    <recommendedName>
        <fullName evidence="4">Pectate lyase superfamily protein domain-containing protein</fullName>
    </recommendedName>
</protein>
<sequence>MTLSSKAKRKSAKWLVLAASVALLLPGFATKGVLAKSENGLEHQSVNSQGVSAYIDVAQFGAAPDKTPVENKAALQAAIAFADGQGGGVVIVPVTVEYGYSRNDVTTHPDFSQTDTNITVIDYSRGNTPYSNPLARDGNQVRYFSSTEGDEKNGQHDGNTTWFMGNWHPALMIMHNDATANNRRATVFFGNRGEVNWGIGQGTNTINGGTDDELSDFKIVGNKVAGTPSLTTMFTVKKISGFFGWNVGSPSKEFHFVGRQANTDFLIQQSKAGGDVNLMLKTKSNTRTFKLEEDNGDLIITKSDGSGTAVRIGADGNASYAKGVSGGAFDATTLPGAASVAVGTMVFHTGLNKPVWSTGTQWVDASGTPIL</sequence>
<keyword evidence="3" id="KW-1185">Reference proteome</keyword>
<feature type="signal peptide" evidence="1">
    <location>
        <begin position="1"/>
        <end position="31"/>
    </location>
</feature>
<dbReference type="EMBL" id="CP130318">
    <property type="protein sequence ID" value="WNQ11864.1"/>
    <property type="molecule type" value="Genomic_DNA"/>
</dbReference>
<evidence type="ECO:0000313" key="2">
    <source>
        <dbReference type="EMBL" id="WNQ11864.1"/>
    </source>
</evidence>
<evidence type="ECO:0000313" key="3">
    <source>
        <dbReference type="Proteomes" id="UP001305702"/>
    </source>
</evidence>
<evidence type="ECO:0008006" key="4">
    <source>
        <dbReference type="Google" id="ProtNLM"/>
    </source>
</evidence>
<keyword evidence="1" id="KW-0732">Signal</keyword>
<dbReference type="Proteomes" id="UP001305702">
    <property type="component" value="Chromosome"/>
</dbReference>
<accession>A0AA96RI65</accession>
<feature type="chain" id="PRO_5041675309" description="Pectate lyase superfamily protein domain-containing protein" evidence="1">
    <location>
        <begin position="32"/>
        <end position="371"/>
    </location>
</feature>
<name>A0AA96RI65_9BACL</name>
<evidence type="ECO:0000256" key="1">
    <source>
        <dbReference type="SAM" id="SignalP"/>
    </source>
</evidence>
<proteinExistence type="predicted"/>
<dbReference type="AlphaFoldDB" id="A0AA96RI65"/>